<evidence type="ECO:0000313" key="2">
    <source>
        <dbReference type="Proteomes" id="UP000176420"/>
    </source>
</evidence>
<comment type="caution">
    <text evidence="1">The sequence shown here is derived from an EMBL/GenBank/DDBJ whole genome shotgun (WGS) entry which is preliminary data.</text>
</comment>
<sequence>MERRDFKPAHSDAIQLVETATKSALQLEEEKVVEELPFRLGPNGGIFLTGLDPKYKIITKNFDGRQQIMDSSERKFEVYQSYPDRILDVDPTYEYGSKQLLFEDAKKYNRECEELLPSVFKNLESGHRTQYELDKLSAADLKKSLLTHLYFGQEITYHLIDFSTHKERKQRAKTENDIPGLDNPAAKKWFEYLIFMNRLIHDWDLPDLKKEFARFSPEDQVAALQWTIRTMLMGGDHSRSYAMLGVQVSERGVNTGLLIDHRFSHLIEKLDRESLEFIWARDLYNMKQSYDIIVRDEEQKNILAHEGITLITERMGIDPQHVLEKARKANAKQLVDNILQFYPELA</sequence>
<dbReference type="Proteomes" id="UP000176420">
    <property type="component" value="Unassembled WGS sequence"/>
</dbReference>
<organism evidence="1 2">
    <name type="scientific">Candidatus Kerfeldbacteria bacterium RIFOXYB2_FULL_38_14</name>
    <dbReference type="NCBI Taxonomy" id="1798547"/>
    <lineage>
        <taxon>Bacteria</taxon>
        <taxon>Candidatus Kerfeldiibacteriota</taxon>
    </lineage>
</organism>
<accession>A0A1G2BES7</accession>
<evidence type="ECO:0000313" key="1">
    <source>
        <dbReference type="EMBL" id="OGY87049.1"/>
    </source>
</evidence>
<gene>
    <name evidence="1" type="ORF">A2319_01870</name>
</gene>
<proteinExistence type="predicted"/>
<name>A0A1G2BES7_9BACT</name>
<reference evidence="1 2" key="1">
    <citation type="journal article" date="2016" name="Nat. Commun.">
        <title>Thousands of microbial genomes shed light on interconnected biogeochemical processes in an aquifer system.</title>
        <authorList>
            <person name="Anantharaman K."/>
            <person name="Brown C.T."/>
            <person name="Hug L.A."/>
            <person name="Sharon I."/>
            <person name="Castelle C.J."/>
            <person name="Probst A.J."/>
            <person name="Thomas B.C."/>
            <person name="Singh A."/>
            <person name="Wilkins M.J."/>
            <person name="Karaoz U."/>
            <person name="Brodie E.L."/>
            <person name="Williams K.H."/>
            <person name="Hubbard S.S."/>
            <person name="Banfield J.F."/>
        </authorList>
    </citation>
    <scope>NUCLEOTIDE SEQUENCE [LARGE SCALE GENOMIC DNA]</scope>
</reference>
<dbReference type="AlphaFoldDB" id="A0A1G2BES7"/>
<protein>
    <submittedName>
        <fullName evidence="1">Uncharacterized protein</fullName>
    </submittedName>
</protein>
<dbReference type="EMBL" id="MHKI01000013">
    <property type="protein sequence ID" value="OGY87049.1"/>
    <property type="molecule type" value="Genomic_DNA"/>
</dbReference>